<protein>
    <submittedName>
        <fullName evidence="1">Uncharacterized protein</fullName>
    </submittedName>
</protein>
<organism evidence="1">
    <name type="scientific">Anguilla anguilla</name>
    <name type="common">European freshwater eel</name>
    <name type="synonym">Muraena anguilla</name>
    <dbReference type="NCBI Taxonomy" id="7936"/>
    <lineage>
        <taxon>Eukaryota</taxon>
        <taxon>Metazoa</taxon>
        <taxon>Chordata</taxon>
        <taxon>Craniata</taxon>
        <taxon>Vertebrata</taxon>
        <taxon>Euteleostomi</taxon>
        <taxon>Actinopterygii</taxon>
        <taxon>Neopterygii</taxon>
        <taxon>Teleostei</taxon>
        <taxon>Anguilliformes</taxon>
        <taxon>Anguillidae</taxon>
        <taxon>Anguilla</taxon>
    </lineage>
</organism>
<dbReference type="AlphaFoldDB" id="A0A0E9WV31"/>
<accession>A0A0E9WV31</accession>
<reference evidence="1" key="1">
    <citation type="submission" date="2014-11" db="EMBL/GenBank/DDBJ databases">
        <authorList>
            <person name="Amaro Gonzalez C."/>
        </authorList>
    </citation>
    <scope>NUCLEOTIDE SEQUENCE</scope>
</reference>
<name>A0A0E9WV31_ANGAN</name>
<proteinExistence type="predicted"/>
<evidence type="ECO:0000313" key="1">
    <source>
        <dbReference type="EMBL" id="JAH93368.1"/>
    </source>
</evidence>
<reference evidence="1" key="2">
    <citation type="journal article" date="2015" name="Fish Shellfish Immunol.">
        <title>Early steps in the European eel (Anguilla anguilla)-Vibrio vulnificus interaction in the gills: Role of the RtxA13 toxin.</title>
        <authorList>
            <person name="Callol A."/>
            <person name="Pajuelo D."/>
            <person name="Ebbesson L."/>
            <person name="Teles M."/>
            <person name="MacKenzie S."/>
            <person name="Amaro C."/>
        </authorList>
    </citation>
    <scope>NUCLEOTIDE SEQUENCE</scope>
</reference>
<dbReference type="EMBL" id="GBXM01015209">
    <property type="protein sequence ID" value="JAH93368.1"/>
    <property type="molecule type" value="Transcribed_RNA"/>
</dbReference>
<sequence length="59" mass="6968">MELATTVSLPASYRFSFFAFFLQHVVHPTELLHKCLLFILKNENMQNFTRLLFFASIML</sequence>